<accession>A0AA39NI92</accession>
<evidence type="ECO:0000313" key="3">
    <source>
        <dbReference type="Proteomes" id="UP001175211"/>
    </source>
</evidence>
<sequence length="285" mass="30663">MFPSSVVLTSSESDIRVINTEEAHAMFSDGASPTPATSSAPQLSSGLTQTTTQDLTRCARSHAPKLTTSLLKLGKAGRVPDEAELSLMKNRFGQRASQATRFNWGNTDWVPRHIGALYSLLTPPPSPMVVSPSMSISSSNCSSVQARDSTSAGDIGPYSTALLTSSMRPHPMLRPPALFPHVQHPDTQISAVLCIKTSQGPSERREDLPLPDEGVSLPTLDATTFAQFSREVFLTQTLSSNSPRVTIWICLTGRSLSSTMNPLTTDMRNGSREPARQRLAAGGIR</sequence>
<dbReference type="AlphaFoldDB" id="A0AA39NI92"/>
<organism evidence="2 3">
    <name type="scientific">Armillaria tabescens</name>
    <name type="common">Ringless honey mushroom</name>
    <name type="synonym">Agaricus tabescens</name>
    <dbReference type="NCBI Taxonomy" id="1929756"/>
    <lineage>
        <taxon>Eukaryota</taxon>
        <taxon>Fungi</taxon>
        <taxon>Dikarya</taxon>
        <taxon>Basidiomycota</taxon>
        <taxon>Agaricomycotina</taxon>
        <taxon>Agaricomycetes</taxon>
        <taxon>Agaricomycetidae</taxon>
        <taxon>Agaricales</taxon>
        <taxon>Marasmiineae</taxon>
        <taxon>Physalacriaceae</taxon>
        <taxon>Desarmillaria</taxon>
    </lineage>
</organism>
<protein>
    <submittedName>
        <fullName evidence="2">Uncharacterized protein</fullName>
    </submittedName>
</protein>
<feature type="compositionally biased region" description="Low complexity" evidence="1">
    <location>
        <begin position="42"/>
        <end position="53"/>
    </location>
</feature>
<feature type="region of interest" description="Disordered" evidence="1">
    <location>
        <begin position="27"/>
        <end position="53"/>
    </location>
</feature>
<gene>
    <name evidence="2" type="ORF">EV420DRAFT_1509903</name>
</gene>
<feature type="region of interest" description="Disordered" evidence="1">
    <location>
        <begin position="261"/>
        <end position="285"/>
    </location>
</feature>
<evidence type="ECO:0000313" key="2">
    <source>
        <dbReference type="EMBL" id="KAK0466119.1"/>
    </source>
</evidence>
<reference evidence="2" key="1">
    <citation type="submission" date="2023-06" db="EMBL/GenBank/DDBJ databases">
        <authorList>
            <consortium name="Lawrence Berkeley National Laboratory"/>
            <person name="Ahrendt S."/>
            <person name="Sahu N."/>
            <person name="Indic B."/>
            <person name="Wong-Bajracharya J."/>
            <person name="Merenyi Z."/>
            <person name="Ke H.-M."/>
            <person name="Monk M."/>
            <person name="Kocsube S."/>
            <person name="Drula E."/>
            <person name="Lipzen A."/>
            <person name="Balint B."/>
            <person name="Henrissat B."/>
            <person name="Andreopoulos B."/>
            <person name="Martin F.M."/>
            <person name="Harder C.B."/>
            <person name="Rigling D."/>
            <person name="Ford K.L."/>
            <person name="Foster G.D."/>
            <person name="Pangilinan J."/>
            <person name="Papanicolaou A."/>
            <person name="Barry K."/>
            <person name="LaButti K."/>
            <person name="Viragh M."/>
            <person name="Koriabine M."/>
            <person name="Yan M."/>
            <person name="Riley R."/>
            <person name="Champramary S."/>
            <person name="Plett K.L."/>
            <person name="Tsai I.J."/>
            <person name="Slot J."/>
            <person name="Sipos G."/>
            <person name="Plett J."/>
            <person name="Nagy L.G."/>
            <person name="Grigoriev I.V."/>
        </authorList>
    </citation>
    <scope>NUCLEOTIDE SEQUENCE</scope>
    <source>
        <strain evidence="2">CCBAS 213</strain>
    </source>
</reference>
<dbReference type="Proteomes" id="UP001175211">
    <property type="component" value="Unassembled WGS sequence"/>
</dbReference>
<name>A0AA39NI92_ARMTA</name>
<keyword evidence="3" id="KW-1185">Reference proteome</keyword>
<proteinExistence type="predicted"/>
<dbReference type="EMBL" id="JAUEPS010000004">
    <property type="protein sequence ID" value="KAK0466119.1"/>
    <property type="molecule type" value="Genomic_DNA"/>
</dbReference>
<dbReference type="GeneID" id="85355032"/>
<dbReference type="RefSeq" id="XP_060336946.1">
    <property type="nucleotide sequence ID" value="XM_060471484.1"/>
</dbReference>
<evidence type="ECO:0000256" key="1">
    <source>
        <dbReference type="SAM" id="MobiDB-lite"/>
    </source>
</evidence>
<comment type="caution">
    <text evidence="2">The sequence shown here is derived from an EMBL/GenBank/DDBJ whole genome shotgun (WGS) entry which is preliminary data.</text>
</comment>